<comment type="caution">
    <text evidence="8">The sequence shown here is derived from an EMBL/GenBank/DDBJ whole genome shotgun (WGS) entry which is preliminary data.</text>
</comment>
<dbReference type="InterPro" id="IPR036922">
    <property type="entry name" value="Rieske_2Fe-2S_sf"/>
</dbReference>
<dbReference type="EMBL" id="ANMG01000056">
    <property type="protein sequence ID" value="EMD24508.1"/>
    <property type="molecule type" value="Genomic_DNA"/>
</dbReference>
<dbReference type="RefSeq" id="WP_005163176.1">
    <property type="nucleotide sequence ID" value="NZ_ANMG01000056.1"/>
</dbReference>
<dbReference type="PANTHER" id="PTHR43756">
    <property type="entry name" value="CHOLINE MONOOXYGENASE, CHLOROPLASTIC"/>
    <property type="match status" value="1"/>
</dbReference>
<evidence type="ECO:0000256" key="1">
    <source>
        <dbReference type="ARBA" id="ARBA00001962"/>
    </source>
</evidence>
<dbReference type="Gene3D" id="3.90.380.10">
    <property type="entry name" value="Naphthalene 1,2-dioxygenase Alpha Subunit, Chain A, domain 1"/>
    <property type="match status" value="1"/>
</dbReference>
<keyword evidence="3" id="KW-0479">Metal-binding</keyword>
<protein>
    <submittedName>
        <fullName evidence="8">3-phenylpropionate dioxygenase alpha subunit</fullName>
    </submittedName>
    <submittedName>
        <fullName evidence="9">Rieske (2Fe-2S) protein</fullName>
    </submittedName>
</protein>
<evidence type="ECO:0000259" key="7">
    <source>
        <dbReference type="PROSITE" id="PS51296"/>
    </source>
</evidence>
<keyword evidence="8" id="KW-0223">Dioxygenase</keyword>
<feature type="domain" description="Rieske" evidence="7">
    <location>
        <begin position="50"/>
        <end position="159"/>
    </location>
</feature>
<dbReference type="SUPFAM" id="SSF55961">
    <property type="entry name" value="Bet v1-like"/>
    <property type="match status" value="1"/>
</dbReference>
<dbReference type="GO" id="GO:0051537">
    <property type="term" value="F:2 iron, 2 sulfur cluster binding"/>
    <property type="evidence" value="ECO:0007669"/>
    <property type="project" value="UniProtKB-KW"/>
</dbReference>
<dbReference type="GO" id="GO:0051213">
    <property type="term" value="F:dioxygenase activity"/>
    <property type="evidence" value="ECO:0007669"/>
    <property type="project" value="UniProtKB-KW"/>
</dbReference>
<name>M2PJ93_9PSEU</name>
<dbReference type="PATRIC" id="fig|1238180.3.peg.5791"/>
<evidence type="ECO:0000313" key="9">
    <source>
        <dbReference type="EMBL" id="OOC01107.1"/>
    </source>
</evidence>
<keyword evidence="2" id="KW-0001">2Fe-2S</keyword>
<evidence type="ECO:0000256" key="3">
    <source>
        <dbReference type="ARBA" id="ARBA00022723"/>
    </source>
</evidence>
<dbReference type="GO" id="GO:0016705">
    <property type="term" value="F:oxidoreductase activity, acting on paired donors, with incorporation or reduction of molecular oxygen"/>
    <property type="evidence" value="ECO:0007669"/>
    <property type="project" value="UniProtKB-ARBA"/>
</dbReference>
<sequence length="435" mass="48235">MAIESTAFTAATVHGLPPADLVLGDRVAGRLYTDPEIFEQEMTKIFERTWIWVAHESELPRAGSFKSTHVGRHPVIVTKDRKGEIRTLVNRCRHRGASLCEKKSGHANGFTCPYHAWSYGLDGKLRGVPYPDGYEGVMDKSDLGLKTLRTESYGGMIFATLNAEAEPLADFLGDVKLWIDRFMAQGGGYPVKVLGTHRFTYRGNWKIQLENTTDGYHFPIVHRSWMSSVDAETAEMMSFMTDPAAVTHDLGNGHSVMQMVPGHSDLDADDGSEPLQPRFDGLVARLEAAGADRAEIRRLVRAVHGTGFNLNLFPNVSMSISFFRVLRPISVDETVIEHVALGSDGPAEIVGPVNRERLRAHEHFQGPFGFGTPDDSEGWDRVQRGAQGAPEMPIMVNRGLGREKPSEEGWPTGHVTDETGMRAAYARWKQMMSDD</sequence>
<dbReference type="PRINTS" id="PR00090">
    <property type="entry name" value="RNGDIOXGNASE"/>
</dbReference>
<evidence type="ECO:0000256" key="2">
    <source>
        <dbReference type="ARBA" id="ARBA00022714"/>
    </source>
</evidence>
<dbReference type="AlphaFoldDB" id="M2PJ93"/>
<reference evidence="9 11" key="2">
    <citation type="submission" date="2017-02" db="EMBL/GenBank/DDBJ databases">
        <title>Amycolatopsis azurea DSM 43854 draft genome.</title>
        <authorList>
            <person name="Mayilraj S."/>
        </authorList>
    </citation>
    <scope>NUCLEOTIDE SEQUENCE [LARGE SCALE GENOMIC DNA]</scope>
    <source>
        <strain evidence="9 11">DSM 43854</strain>
    </source>
</reference>
<dbReference type="InterPro" id="IPR017941">
    <property type="entry name" value="Rieske_2Fe-2S"/>
</dbReference>
<dbReference type="PROSITE" id="PS51296">
    <property type="entry name" value="RIESKE"/>
    <property type="match status" value="1"/>
</dbReference>
<keyword evidence="11" id="KW-1185">Reference proteome</keyword>
<keyword evidence="6" id="KW-0411">Iron-sulfur</keyword>
<organism evidence="8 10">
    <name type="scientific">Amycolatopsis azurea DSM 43854</name>
    <dbReference type="NCBI Taxonomy" id="1238180"/>
    <lineage>
        <taxon>Bacteria</taxon>
        <taxon>Bacillati</taxon>
        <taxon>Actinomycetota</taxon>
        <taxon>Actinomycetes</taxon>
        <taxon>Pseudonocardiales</taxon>
        <taxon>Pseudonocardiaceae</taxon>
        <taxon>Amycolatopsis</taxon>
    </lineage>
</organism>
<dbReference type="SUPFAM" id="SSF50022">
    <property type="entry name" value="ISP domain"/>
    <property type="match status" value="1"/>
</dbReference>
<dbReference type="GO" id="GO:0005506">
    <property type="term" value="F:iron ion binding"/>
    <property type="evidence" value="ECO:0007669"/>
    <property type="project" value="InterPro"/>
</dbReference>
<dbReference type="Proteomes" id="UP000014137">
    <property type="component" value="Unassembled WGS sequence"/>
</dbReference>
<dbReference type="OrthoDB" id="5243643at2"/>
<dbReference type="PANTHER" id="PTHR43756:SF5">
    <property type="entry name" value="CHOLINE MONOOXYGENASE, CHLOROPLASTIC"/>
    <property type="match status" value="1"/>
</dbReference>
<gene>
    <name evidence="9" type="ORF">B0293_39515</name>
    <name evidence="8" type="ORF">C791_5876</name>
</gene>
<dbReference type="InterPro" id="IPR015879">
    <property type="entry name" value="Ring_hydroxy_dOase_asu_C_dom"/>
</dbReference>
<comment type="cofactor">
    <cofactor evidence="1">
        <name>Fe cation</name>
        <dbReference type="ChEBI" id="CHEBI:24875"/>
    </cofactor>
</comment>
<evidence type="ECO:0000313" key="10">
    <source>
        <dbReference type="Proteomes" id="UP000014137"/>
    </source>
</evidence>
<evidence type="ECO:0000256" key="4">
    <source>
        <dbReference type="ARBA" id="ARBA00023002"/>
    </source>
</evidence>
<reference evidence="8 10" key="1">
    <citation type="submission" date="2012-10" db="EMBL/GenBank/DDBJ databases">
        <title>Genome assembly of Amycolatopsis azurea DSM 43854.</title>
        <authorList>
            <person name="Khatri I."/>
            <person name="Kaur I."/>
            <person name="Subramanian S."/>
            <person name="Mayilraj S."/>
        </authorList>
    </citation>
    <scope>NUCLEOTIDE SEQUENCE [LARGE SCALE GENOMIC DNA]</scope>
    <source>
        <strain evidence="8 10">DSM 43854</strain>
    </source>
</reference>
<keyword evidence="4" id="KW-0560">Oxidoreductase</keyword>
<dbReference type="Proteomes" id="UP000188551">
    <property type="component" value="Unassembled WGS sequence"/>
</dbReference>
<evidence type="ECO:0000313" key="11">
    <source>
        <dbReference type="Proteomes" id="UP000188551"/>
    </source>
</evidence>
<dbReference type="Pfam" id="PF00355">
    <property type="entry name" value="Rieske"/>
    <property type="match status" value="1"/>
</dbReference>
<keyword evidence="5" id="KW-0408">Iron</keyword>
<dbReference type="EMBL" id="MUXN01000031">
    <property type="protein sequence ID" value="OOC01107.1"/>
    <property type="molecule type" value="Genomic_DNA"/>
</dbReference>
<accession>M2PJ93</accession>
<evidence type="ECO:0000256" key="6">
    <source>
        <dbReference type="ARBA" id="ARBA00023014"/>
    </source>
</evidence>
<dbReference type="InterPro" id="IPR001663">
    <property type="entry name" value="Rng_hydr_dOase-A"/>
</dbReference>
<dbReference type="CDD" id="cd03469">
    <property type="entry name" value="Rieske_RO_Alpha_N"/>
    <property type="match status" value="1"/>
</dbReference>
<evidence type="ECO:0000313" key="8">
    <source>
        <dbReference type="EMBL" id="EMD24508.1"/>
    </source>
</evidence>
<evidence type="ECO:0000256" key="5">
    <source>
        <dbReference type="ARBA" id="ARBA00023004"/>
    </source>
</evidence>
<dbReference type="GO" id="GO:0004497">
    <property type="term" value="F:monooxygenase activity"/>
    <property type="evidence" value="ECO:0007669"/>
    <property type="project" value="UniProtKB-ARBA"/>
</dbReference>
<proteinExistence type="predicted"/>
<dbReference type="Gene3D" id="2.102.10.10">
    <property type="entry name" value="Rieske [2Fe-2S] iron-sulphur domain"/>
    <property type="match status" value="1"/>
</dbReference>
<dbReference type="Pfam" id="PF00848">
    <property type="entry name" value="Ring_hydroxyl_A"/>
    <property type="match status" value="1"/>
</dbReference>
<dbReference type="CDD" id="cd08879">
    <property type="entry name" value="RHO_alpha_C_AntDO-like"/>
    <property type="match status" value="1"/>
</dbReference>